<evidence type="ECO:0008006" key="3">
    <source>
        <dbReference type="Google" id="ProtNLM"/>
    </source>
</evidence>
<dbReference type="Proteomes" id="UP001519291">
    <property type="component" value="Unassembled WGS sequence"/>
</dbReference>
<dbReference type="EMBL" id="JAGIOH010000001">
    <property type="protein sequence ID" value="MBP2404915.1"/>
    <property type="molecule type" value="Genomic_DNA"/>
</dbReference>
<gene>
    <name evidence="1" type="ORF">JO379_004384</name>
</gene>
<protein>
    <recommendedName>
        <fullName evidence="3">Immunity protein 49</fullName>
    </recommendedName>
</protein>
<accession>A0ABS4Y8R9</accession>
<proteinExistence type="predicted"/>
<dbReference type="RefSeq" id="WP_307842103.1">
    <property type="nucleotide sequence ID" value="NZ_JAGIOH010000001.1"/>
</dbReference>
<reference evidence="1 2" key="1">
    <citation type="submission" date="2021-03" db="EMBL/GenBank/DDBJ databases">
        <title>Sequencing the genomes of 1000 actinobacteria strains.</title>
        <authorList>
            <person name="Klenk H.-P."/>
        </authorList>
    </citation>
    <scope>NUCLEOTIDE SEQUENCE [LARGE SCALE GENOMIC DNA]</scope>
    <source>
        <strain evidence="1 2">DSM 41480</strain>
    </source>
</reference>
<keyword evidence="2" id="KW-1185">Reference proteome</keyword>
<evidence type="ECO:0000313" key="1">
    <source>
        <dbReference type="EMBL" id="MBP2404915.1"/>
    </source>
</evidence>
<dbReference type="InterPro" id="IPR029074">
    <property type="entry name" value="Imm49"/>
</dbReference>
<sequence>MVTHVSRHNFPAIPPASVEFLQEDVRESIDDLEQAPRMFGMALNSSLTYLRTRCALDPDAQYIDTWEATVTAMQVGSALFASASATEGAATYRIDHKLRTIPATGPQFYSDASNWLTAFWLAIVCRDQDRMTQLCEIPVDLLRAAGEYDEYIYHWVDSLQTYWLENPGLVEKLTIAIDTSHPDVAQIADRDLLNKVLYQPIALFHRFLRQDHEGFNRTLVEALELHRDYWTADEERERSVSGMLALGPLAIACLAYDAGRPIEVESGYLPNCLLKRNWLGEFPT</sequence>
<dbReference type="Pfam" id="PF15575">
    <property type="entry name" value="Imm49"/>
    <property type="match status" value="1"/>
</dbReference>
<evidence type="ECO:0000313" key="2">
    <source>
        <dbReference type="Proteomes" id="UP001519291"/>
    </source>
</evidence>
<name>A0ABS4Y8R9_9ACTN</name>
<comment type="caution">
    <text evidence="1">The sequence shown here is derived from an EMBL/GenBank/DDBJ whole genome shotgun (WGS) entry which is preliminary data.</text>
</comment>
<dbReference type="GeneID" id="91571250"/>
<organism evidence="1 2">
    <name type="scientific">Streptomyces syringium</name>
    <dbReference type="NCBI Taxonomy" id="76729"/>
    <lineage>
        <taxon>Bacteria</taxon>
        <taxon>Bacillati</taxon>
        <taxon>Actinomycetota</taxon>
        <taxon>Actinomycetes</taxon>
        <taxon>Kitasatosporales</taxon>
        <taxon>Streptomycetaceae</taxon>
        <taxon>Streptomyces</taxon>
    </lineage>
</organism>